<dbReference type="EnsemblMetazoa" id="XM_011662716">
    <property type="protein sequence ID" value="XP_011661018"/>
    <property type="gene ID" value="LOC592254"/>
</dbReference>
<dbReference type="FunCoup" id="A0A7M7PP50">
    <property type="interactions" value="880"/>
</dbReference>
<dbReference type="OMA" id="DPWFCYK"/>
<dbReference type="SUPFAM" id="SSF81296">
    <property type="entry name" value="E set domains"/>
    <property type="match status" value="1"/>
</dbReference>
<dbReference type="Pfam" id="PF06312">
    <property type="entry name" value="Neurexophilin"/>
    <property type="match status" value="1"/>
</dbReference>
<evidence type="ECO:0000313" key="3">
    <source>
        <dbReference type="EnsemblMetazoa" id="XP_030853639"/>
    </source>
</evidence>
<feature type="domain" description="NXPE C-terminal" evidence="2">
    <location>
        <begin position="361"/>
        <end position="592"/>
    </location>
</feature>
<name>A0A7M7PP50_STRPU</name>
<evidence type="ECO:0000259" key="2">
    <source>
        <dbReference type="Pfam" id="PF24536"/>
    </source>
</evidence>
<reference evidence="3" key="2">
    <citation type="submission" date="2021-01" db="UniProtKB">
        <authorList>
            <consortium name="EnsemblMetazoa"/>
        </authorList>
    </citation>
    <scope>IDENTIFICATION</scope>
</reference>
<comment type="similarity">
    <text evidence="1">Belongs to the NXPE family.</text>
</comment>
<dbReference type="InterPro" id="IPR013783">
    <property type="entry name" value="Ig-like_fold"/>
</dbReference>
<dbReference type="AlphaFoldDB" id="A0A7M7PP50"/>
<dbReference type="Pfam" id="PF24536">
    <property type="entry name" value="NXPE4_C"/>
    <property type="match status" value="1"/>
</dbReference>
<evidence type="ECO:0000313" key="4">
    <source>
        <dbReference type="Proteomes" id="UP000007110"/>
    </source>
</evidence>
<dbReference type="PANTHER" id="PTHR16165:SF5">
    <property type="entry name" value="NXPE FAMILY MEMBER 3"/>
    <property type="match status" value="1"/>
</dbReference>
<organism evidence="3 4">
    <name type="scientific">Strongylocentrotus purpuratus</name>
    <name type="common">Purple sea urchin</name>
    <dbReference type="NCBI Taxonomy" id="7668"/>
    <lineage>
        <taxon>Eukaryota</taxon>
        <taxon>Metazoa</taxon>
        <taxon>Echinodermata</taxon>
        <taxon>Eleutherozoa</taxon>
        <taxon>Echinozoa</taxon>
        <taxon>Echinoidea</taxon>
        <taxon>Euechinoidea</taxon>
        <taxon>Echinacea</taxon>
        <taxon>Camarodonta</taxon>
        <taxon>Echinidea</taxon>
        <taxon>Strongylocentrotidae</taxon>
        <taxon>Strongylocentrotus</taxon>
    </lineage>
</organism>
<dbReference type="RefSeq" id="XP_011661018.2">
    <property type="nucleotide sequence ID" value="XM_011662716.2"/>
</dbReference>
<proteinExistence type="inferred from homology"/>
<dbReference type="RefSeq" id="XP_011661016.2">
    <property type="nucleotide sequence ID" value="XM_011662714.2"/>
</dbReference>
<dbReference type="InParanoid" id="A0A7M7PP50"/>
<dbReference type="KEGG" id="spu:592254"/>
<dbReference type="InterPro" id="IPR026845">
    <property type="entry name" value="NXPH/NXPE"/>
</dbReference>
<dbReference type="EnsemblMetazoa" id="XM_030997779">
    <property type="protein sequence ID" value="XP_030853639"/>
    <property type="gene ID" value="LOC592254"/>
</dbReference>
<evidence type="ECO:0000256" key="1">
    <source>
        <dbReference type="ARBA" id="ARBA00005431"/>
    </source>
</evidence>
<dbReference type="Proteomes" id="UP000007110">
    <property type="component" value="Unassembled WGS sequence"/>
</dbReference>
<dbReference type="GeneID" id="592254"/>
<dbReference type="PANTHER" id="PTHR16165">
    <property type="entry name" value="NXPE FAMILY MEMBER"/>
    <property type="match status" value="1"/>
</dbReference>
<dbReference type="InterPro" id="IPR014756">
    <property type="entry name" value="Ig_E-set"/>
</dbReference>
<dbReference type="OrthoDB" id="5950832at2759"/>
<dbReference type="Gene3D" id="2.60.40.10">
    <property type="entry name" value="Immunoglobulins"/>
    <property type="match status" value="1"/>
</dbReference>
<dbReference type="RefSeq" id="XP_011661023.2">
    <property type="nucleotide sequence ID" value="XM_011662721.2"/>
</dbReference>
<dbReference type="EnsemblMetazoa" id="XM_011662714">
    <property type="protein sequence ID" value="XP_011661016"/>
    <property type="gene ID" value="LOC592254"/>
</dbReference>
<accession>A0A7M7PP50</accession>
<keyword evidence="4" id="KW-1185">Reference proteome</keyword>
<dbReference type="EnsemblMetazoa" id="XM_011662721">
    <property type="protein sequence ID" value="XP_011661023"/>
    <property type="gene ID" value="LOC592254"/>
</dbReference>
<dbReference type="RefSeq" id="XP_030853639.1">
    <property type="nucleotide sequence ID" value="XM_030997779.1"/>
</dbReference>
<sequence length="598" mass="68918">MINEAMFRGRSRRLAVGAITVVIVLLVSMWSTWSRGNTSEVLDLKEDGLDFINKEMHAASKPSPHPSRNKEDLYRTMNTKQQFCRIDSTPKIKPSLPRIKPFDWVYGSDITSRLNSTFEIINKKSAYEVCDRIQVRITARNGRNEQKRFGGDYFRSRIVTNDHKGHTWSSMSDGEVDDHGDGTYTATFTLKWPGEVVIRIYLVHPSEAVSVLQKQSQSQLARYSYKGIFCSNHGPVVQEERECNVFMSPQTKHVCKFTDRRTRLSWYCHHPTRAGLNCSHWCRFRSDSRSAITYMMTTLPEKEKALFQTSIMNNRNLLHSKDYTVQAKPDIHQRMDFLPPCKPGIHGNSFAHSGYYADDEWVSSYCNILRFSSSFPATLDCLRKKTLFFLGDSTVKQLFDYFMKRLEGNVEIFHGNTFSAGKSAPILAVDEKHRINLIFRSHGYPIGDDAVYDIQSIQYLANTLDDMKVGDKSVVIVSIWRYFTPHSESLYEERIRTIVEAVKRLHTRSPKTLVIFNSANTGNMDTLESVVYNSDWYARNLDEILRRELSGYDRIGFLDSWEMTNAQLFPHRTHPVGMHVQNLADHLLSFICPSSQLK</sequence>
<protein>
    <recommendedName>
        <fullName evidence="2">NXPE C-terminal domain-containing protein</fullName>
    </recommendedName>
</protein>
<reference evidence="4" key="1">
    <citation type="submission" date="2015-02" db="EMBL/GenBank/DDBJ databases">
        <title>Genome sequencing for Strongylocentrotus purpuratus.</title>
        <authorList>
            <person name="Murali S."/>
            <person name="Liu Y."/>
            <person name="Vee V."/>
            <person name="English A."/>
            <person name="Wang M."/>
            <person name="Skinner E."/>
            <person name="Han Y."/>
            <person name="Muzny D.M."/>
            <person name="Worley K.C."/>
            <person name="Gibbs R.A."/>
        </authorList>
    </citation>
    <scope>NUCLEOTIDE SEQUENCE</scope>
</reference>
<dbReference type="InterPro" id="IPR057106">
    <property type="entry name" value="NXPE4_C"/>
</dbReference>